<dbReference type="EMBL" id="CP126116">
    <property type="protein sequence ID" value="WHZ57106.1"/>
    <property type="molecule type" value="Genomic_DNA"/>
</dbReference>
<organism evidence="1 2">
    <name type="scientific">Metabacillus hrfriensis</name>
    <dbReference type="NCBI Taxonomy" id="3048891"/>
    <lineage>
        <taxon>Bacteria</taxon>
        <taxon>Bacillati</taxon>
        <taxon>Bacillota</taxon>
        <taxon>Bacilli</taxon>
        <taxon>Bacillales</taxon>
        <taxon>Bacillaceae</taxon>
        <taxon>Metabacillus</taxon>
    </lineage>
</organism>
<accession>A0ACD4R9I2</accession>
<evidence type="ECO:0000313" key="1">
    <source>
        <dbReference type="EMBL" id="WHZ57106.1"/>
    </source>
</evidence>
<name>A0ACD4R9I2_9BACI</name>
<dbReference type="Proteomes" id="UP001226091">
    <property type="component" value="Chromosome"/>
</dbReference>
<protein>
    <submittedName>
        <fullName evidence="1">Efflux RND transporter permease subunit</fullName>
    </submittedName>
</protein>
<keyword evidence="2" id="KW-1185">Reference proteome</keyword>
<proteinExistence type="predicted"/>
<sequence>MNQIINFVLKNKFAVWLLTIIVTVAGLYSGLNMKLETIPNITTPIVTVTTVYPGATPEEVAEKVTEPIEQAVQNLNGVNVVSSTSFQNASSIQIEYEFEKDMDKAEEEVKSTVSDISFPEGVNDSDVSRLSINAFPILALSISDDEGSLSDLTALAEDEIVPAIKGLEGVSSVGVSGQQVEEVQFSFKEEKLEEYGLDEETVQNIIKGSDVNFPLGLYTFGDKEQSVIVDGNILTMEDLKNMEIPISPGGGDASGQGQSSMPGQNAPGAEQNPAGSVQTPGQAQGSAQAPAAGQTPPATQNIELPTVKLSELADIKTIGEAESISRTNGEEAIGLQIVKSADANTVDVANAVKEELDGFEKEYDNLEIQSTLDQAEPIEESVSTMLSKALFGAVFAIIIILLFLRDIKSTLISVVSIPLSLLIAVLLLKQMDITLNIMTLGAMTVAIGRVVDDSIVVIENIYRRMSLKGEKLKGMGLVREATKEMFVPIMSSTIVTIAVFLPLALVKGVIGELFLPFALTIVFALLASLVVAVTIVPMLAHSLFKKGLYGETAKKHEEHKPGKMTGVYRSILNWSLNHKWITSGFAVLMLVGSLFLVPVIGVSFLPSEEQKLVYATYKPEPGETKEQVEEVVAKAENLLMDRKDVSLVQFSLGSENPMSPGDSNSAVFFIEYEDDTENFDKEKEKVIEDLQAETAQGEWSAQDFTQSAGSNEVQFFVYGNELEDIEPTVGEIEKILNDNGSFKNVSSSLAESYDEYTLVANQEELSKLGLTAGQIGMELSPQRDRPVLTQVEKDGEELNVYLQTEKETFENVDDLTEKTITSPLGKEVKIGDVVTVEEGKTSDTVTRRDGRIYVQVSGELTTDDVAKASSEVQKKVNDLDLPTGVDIDTGGVTEDIQESFTQLGLAMLAAIAIVYLVLVITFGGGLAPFAILFSLPFTVIGALVGLLIAGETISINAMIGALMLIGIVVTNAIVLIDRVIHKEREGLSTREALLEAGTTRLRPILMTAIATIGALIPLAIGIEGGSGIISKGLGVTVIGGLTSSTLLTLLIVPIVYEMMSKFRRKKTRAVEEE</sequence>
<reference evidence="2" key="1">
    <citation type="journal article" date="2025" name="Aquaculture">
        <title>Assessment of the bioflocculant production and safety properties of Metabacillus hrfriensis sp. nov. based on phenotypic and whole-genome sequencing analysis.</title>
        <authorList>
            <person name="Zhang R."/>
            <person name="Zhao Z."/>
            <person name="Luo L."/>
            <person name="Wang S."/>
            <person name="Guo K."/>
            <person name="Xu W."/>
        </authorList>
    </citation>
    <scope>NUCLEOTIDE SEQUENCE [LARGE SCALE GENOMIC DNA]</scope>
    <source>
        <strain evidence="2">CT-WN-B3</strain>
    </source>
</reference>
<gene>
    <name evidence="1" type="ORF">QLQ22_20965</name>
</gene>
<evidence type="ECO:0000313" key="2">
    <source>
        <dbReference type="Proteomes" id="UP001226091"/>
    </source>
</evidence>